<dbReference type="SUPFAM" id="SSF56601">
    <property type="entry name" value="beta-lactamase/transpeptidase-like"/>
    <property type="match status" value="1"/>
</dbReference>
<dbReference type="Proteomes" id="UP000593915">
    <property type="component" value="Chromosome"/>
</dbReference>
<evidence type="ECO:0000256" key="2">
    <source>
        <dbReference type="ARBA" id="ARBA00022645"/>
    </source>
</evidence>
<dbReference type="Pfam" id="PF00905">
    <property type="entry name" value="Transpeptidase"/>
    <property type="match status" value="1"/>
</dbReference>
<dbReference type="GO" id="GO:0004180">
    <property type="term" value="F:carboxypeptidase activity"/>
    <property type="evidence" value="ECO:0007669"/>
    <property type="project" value="UniProtKB-KW"/>
</dbReference>
<evidence type="ECO:0000256" key="4">
    <source>
        <dbReference type="SAM" id="Phobius"/>
    </source>
</evidence>
<dbReference type="CDD" id="cd06575">
    <property type="entry name" value="PASTA_Pbp2x-like_2"/>
    <property type="match status" value="1"/>
</dbReference>
<evidence type="ECO:0000259" key="5">
    <source>
        <dbReference type="PROSITE" id="PS51178"/>
    </source>
</evidence>
<name>A0A7S6WRS7_9SPIR</name>
<dbReference type="EMBL" id="CP061839">
    <property type="protein sequence ID" value="QOW62138.1"/>
    <property type="molecule type" value="Genomic_DNA"/>
</dbReference>
<comment type="subcellular location">
    <subcellularLocation>
        <location evidence="1">Membrane</location>
    </subcellularLocation>
</comment>
<organism evidence="6 7">
    <name type="scientific">Treponema pedis</name>
    <dbReference type="NCBI Taxonomy" id="409322"/>
    <lineage>
        <taxon>Bacteria</taxon>
        <taxon>Pseudomonadati</taxon>
        <taxon>Spirochaetota</taxon>
        <taxon>Spirochaetia</taxon>
        <taxon>Spirochaetales</taxon>
        <taxon>Treponemataceae</taxon>
        <taxon>Treponema</taxon>
    </lineage>
</organism>
<dbReference type="GO" id="GO:0071555">
    <property type="term" value="P:cell wall organization"/>
    <property type="evidence" value="ECO:0007669"/>
    <property type="project" value="TreeGrafter"/>
</dbReference>
<dbReference type="PANTHER" id="PTHR30627">
    <property type="entry name" value="PEPTIDOGLYCAN D,D-TRANSPEPTIDASE"/>
    <property type="match status" value="1"/>
</dbReference>
<sequence length="620" mass="68316">MMEVNKFISKYRFLFFITCVAIFIVLLLFQFAKFMVMREAETVLPKIITERGTIYDRNQKILAVQTTFYNLYADKTLIKNIVECAGILSPVLQQPESDIIDKIQNSKSNFLYLKKRMSESEKDVIKTALDSAKIEGLGFEPLFNRTYPENKLASTAVGFLGDDGRGKTGIEYSLQNILSPPPDTVGYTGKGYDVFLSIDGNIQYMLEKITAKTMEETRAESAMFIAADAKTGEILAYVNEPSAPLATFTESTATERFDRPANYVYEPGSVFKIFSMAAFLELGSTYDGERFKCDARFEFNKENVKPITCLKTHGNVTPRDIISLSCNDGTAQIADVTAKDEFFGKIREFGFGSKTNLELPGETQGLLSEPKYWSVRTKHTIAIGQEIGVSSLQIVKAATAFTNGGSTLQLSLISKITDKEGNAVYLHKPKYLNKVISEKNAKLILSYMQTGSIEGIAWRASINGVPIAVKTGTAQMANEKGGGYSKTDFISSCIGIFPADDPKIILYAVIVKPVGQIYGSILAAPAISQASNDIIDYLGLARENAPTVEHTGHVPISETKPIVLKDYMPDLIGVPKKLLLDLVLQTRYNVKINGDGYVVSQDPPAGTPLKKGMKIELNLK</sequence>
<dbReference type="InterPro" id="IPR012338">
    <property type="entry name" value="Beta-lactam/transpept-like"/>
</dbReference>
<dbReference type="RefSeq" id="WP_024470237.1">
    <property type="nucleotide sequence ID" value="NZ_CP061839.1"/>
</dbReference>
<evidence type="ECO:0000256" key="1">
    <source>
        <dbReference type="ARBA" id="ARBA00004370"/>
    </source>
</evidence>
<dbReference type="InterPro" id="IPR050515">
    <property type="entry name" value="Beta-lactam/transpept"/>
</dbReference>
<dbReference type="SUPFAM" id="SSF56519">
    <property type="entry name" value="Penicillin binding protein dimerisation domain"/>
    <property type="match status" value="1"/>
</dbReference>
<keyword evidence="2" id="KW-0645">Protease</keyword>
<accession>A0A7S6WRS7</accession>
<keyword evidence="2" id="KW-0121">Carboxypeptidase</keyword>
<keyword evidence="4" id="KW-0812">Transmembrane</keyword>
<dbReference type="GO" id="GO:0008658">
    <property type="term" value="F:penicillin binding"/>
    <property type="evidence" value="ECO:0007669"/>
    <property type="project" value="InterPro"/>
</dbReference>
<dbReference type="Pfam" id="PF03793">
    <property type="entry name" value="PASTA"/>
    <property type="match status" value="1"/>
</dbReference>
<keyword evidence="4" id="KW-1133">Transmembrane helix</keyword>
<evidence type="ECO:0000256" key="3">
    <source>
        <dbReference type="ARBA" id="ARBA00023136"/>
    </source>
</evidence>
<keyword evidence="2" id="KW-0378">Hydrolase</keyword>
<dbReference type="PROSITE" id="PS51178">
    <property type="entry name" value="PASTA"/>
    <property type="match status" value="1"/>
</dbReference>
<dbReference type="GO" id="GO:0005886">
    <property type="term" value="C:plasma membrane"/>
    <property type="evidence" value="ECO:0007669"/>
    <property type="project" value="TreeGrafter"/>
</dbReference>
<dbReference type="InterPro" id="IPR005311">
    <property type="entry name" value="PBP_dimer"/>
</dbReference>
<evidence type="ECO:0000313" key="6">
    <source>
        <dbReference type="EMBL" id="QOW62138.1"/>
    </source>
</evidence>
<proteinExistence type="predicted"/>
<reference evidence="6 7" key="1">
    <citation type="submission" date="2020-09" db="EMBL/GenBank/DDBJ databases">
        <title>Characterization of Treponema spp. from bovine digital dermatitis in Korea.</title>
        <authorList>
            <person name="Espiritu H.M."/>
            <person name="Cho Y.I."/>
            <person name="Mamuad L."/>
        </authorList>
    </citation>
    <scope>NUCLEOTIDE SEQUENCE [LARGE SCALE GENOMIC DNA]</scope>
    <source>
        <strain evidence="6 7">KS1</strain>
    </source>
</reference>
<dbReference type="InterPro" id="IPR036138">
    <property type="entry name" value="PBP_dimer_sf"/>
</dbReference>
<gene>
    <name evidence="6" type="ORF">IFE08_04700</name>
</gene>
<dbReference type="SUPFAM" id="SSF54184">
    <property type="entry name" value="Penicillin-binding protein 2x (pbp-2x), c-terminal domain"/>
    <property type="match status" value="1"/>
</dbReference>
<dbReference type="InterPro" id="IPR001460">
    <property type="entry name" value="PCN-bd_Tpept"/>
</dbReference>
<dbReference type="Gene3D" id="3.90.1310.10">
    <property type="entry name" value="Penicillin-binding protein 2a (Domain 2)"/>
    <property type="match status" value="1"/>
</dbReference>
<dbReference type="InterPro" id="IPR005543">
    <property type="entry name" value="PASTA_dom"/>
</dbReference>
<dbReference type="Gene3D" id="3.40.710.10">
    <property type="entry name" value="DD-peptidase/beta-lactamase superfamily"/>
    <property type="match status" value="1"/>
</dbReference>
<dbReference type="Pfam" id="PF03717">
    <property type="entry name" value="PBP_dimer"/>
    <property type="match status" value="1"/>
</dbReference>
<feature type="domain" description="PASTA" evidence="5">
    <location>
        <begin position="562"/>
        <end position="620"/>
    </location>
</feature>
<dbReference type="AlphaFoldDB" id="A0A7S6WRS7"/>
<dbReference type="Gene3D" id="3.30.450.330">
    <property type="match status" value="1"/>
</dbReference>
<feature type="transmembrane region" description="Helical" evidence="4">
    <location>
        <begin position="12"/>
        <end position="32"/>
    </location>
</feature>
<protein>
    <submittedName>
        <fullName evidence="6">Transpeptidase family protein</fullName>
    </submittedName>
</protein>
<dbReference type="PANTHER" id="PTHR30627:SF1">
    <property type="entry name" value="PEPTIDOGLYCAN D,D-TRANSPEPTIDASE FTSI"/>
    <property type="match status" value="1"/>
</dbReference>
<keyword evidence="3 4" id="KW-0472">Membrane</keyword>
<evidence type="ECO:0000313" key="7">
    <source>
        <dbReference type="Proteomes" id="UP000593915"/>
    </source>
</evidence>